<dbReference type="CDD" id="cd17324">
    <property type="entry name" value="MFS_NepI_like"/>
    <property type="match status" value="1"/>
</dbReference>
<dbReference type="PANTHER" id="PTHR42910">
    <property type="entry name" value="TRANSPORTER SCO4007-RELATED"/>
    <property type="match status" value="1"/>
</dbReference>
<feature type="domain" description="Major facilitator superfamily (MFS) profile" evidence="5">
    <location>
        <begin position="1"/>
        <end position="394"/>
    </location>
</feature>
<dbReference type="SUPFAM" id="SSF103473">
    <property type="entry name" value="MFS general substrate transporter"/>
    <property type="match status" value="1"/>
</dbReference>
<keyword evidence="3 4" id="KW-0472">Membrane</keyword>
<feature type="transmembrane region" description="Helical" evidence="4">
    <location>
        <begin position="170"/>
        <end position="188"/>
    </location>
</feature>
<dbReference type="OrthoDB" id="9815356at2"/>
<feature type="transmembrane region" description="Helical" evidence="4">
    <location>
        <begin position="143"/>
        <end position="164"/>
    </location>
</feature>
<evidence type="ECO:0000313" key="6">
    <source>
        <dbReference type="EMBL" id="TSJ75832.1"/>
    </source>
</evidence>
<evidence type="ECO:0000313" key="7">
    <source>
        <dbReference type="Proteomes" id="UP000315648"/>
    </source>
</evidence>
<dbReference type="Pfam" id="PF07690">
    <property type="entry name" value="MFS_1"/>
    <property type="match status" value="1"/>
</dbReference>
<evidence type="ECO:0000259" key="5">
    <source>
        <dbReference type="PROSITE" id="PS50850"/>
    </source>
</evidence>
<sequence>MTSLSSGSAPSSDALSPRTLWLMAIACGACVANFCYNQPLLGAFAVYFNATAAQVGWVAMASQIGYGLGLLFFLPLGDIVERRKLILTLIYLCAVTLVGTAFAPSLSLLIVGNFLIGMTCMGAQILIPIAVEMSPANEQGRTVGVMMTGLLGGILLARTLAGFVGDHFGWRAMFGLAAVMMVVLASLLRTRLPHRPPTVTMRYRDLMVSLWQVLKSQPRLWRPSIIGALSFGSFTAFWTSLSFLMAEHFHRGSTETGLFGVVGLVGALAAPYSGKLADKKGAAFTVTLALTVILAAFGVMWLWLTIPGLILGVLLMDVGVQTVQVAEQGKVLSLMPEARSRINTLYMVSRFVGGALGSLVGALAWSHSGWPGVCVAALGMNALALVIHFVAKRREISGFVAAGQGV</sequence>
<dbReference type="Proteomes" id="UP000315648">
    <property type="component" value="Unassembled WGS sequence"/>
</dbReference>
<feature type="transmembrane region" description="Helical" evidence="4">
    <location>
        <begin position="20"/>
        <end position="48"/>
    </location>
</feature>
<feature type="transmembrane region" description="Helical" evidence="4">
    <location>
        <begin position="109"/>
        <end position="131"/>
    </location>
</feature>
<dbReference type="Gene3D" id="1.20.1250.20">
    <property type="entry name" value="MFS general substrate transporter like domains"/>
    <property type="match status" value="1"/>
</dbReference>
<evidence type="ECO:0000256" key="3">
    <source>
        <dbReference type="ARBA" id="ARBA00023136"/>
    </source>
</evidence>
<keyword evidence="7" id="KW-1185">Reference proteome</keyword>
<proteinExistence type="predicted"/>
<feature type="transmembrane region" description="Helical" evidence="4">
    <location>
        <begin position="347"/>
        <end position="364"/>
    </location>
</feature>
<evidence type="ECO:0000256" key="1">
    <source>
        <dbReference type="ARBA" id="ARBA00022692"/>
    </source>
</evidence>
<dbReference type="RefSeq" id="WP_144354105.1">
    <property type="nucleotide sequence ID" value="NZ_CBCRVV010000004.1"/>
</dbReference>
<organism evidence="6 7">
    <name type="scientific">Rariglobus hedericola</name>
    <dbReference type="NCBI Taxonomy" id="2597822"/>
    <lineage>
        <taxon>Bacteria</taxon>
        <taxon>Pseudomonadati</taxon>
        <taxon>Verrucomicrobiota</taxon>
        <taxon>Opitutia</taxon>
        <taxon>Opitutales</taxon>
        <taxon>Opitutaceae</taxon>
        <taxon>Rariglobus</taxon>
    </lineage>
</organism>
<feature type="transmembrane region" description="Helical" evidence="4">
    <location>
        <begin position="225"/>
        <end position="245"/>
    </location>
</feature>
<dbReference type="EMBL" id="VMBG01000003">
    <property type="protein sequence ID" value="TSJ75832.1"/>
    <property type="molecule type" value="Genomic_DNA"/>
</dbReference>
<accession>A0A556QGS5</accession>
<dbReference type="GO" id="GO:0022857">
    <property type="term" value="F:transmembrane transporter activity"/>
    <property type="evidence" value="ECO:0007669"/>
    <property type="project" value="InterPro"/>
</dbReference>
<feature type="transmembrane region" description="Helical" evidence="4">
    <location>
        <begin position="281"/>
        <end position="303"/>
    </location>
</feature>
<gene>
    <name evidence="6" type="ORF">FPL22_16365</name>
</gene>
<dbReference type="PROSITE" id="PS50850">
    <property type="entry name" value="MFS"/>
    <property type="match status" value="1"/>
</dbReference>
<evidence type="ECO:0000256" key="4">
    <source>
        <dbReference type="SAM" id="Phobius"/>
    </source>
</evidence>
<protein>
    <submittedName>
        <fullName evidence="6">MFS transporter</fullName>
    </submittedName>
</protein>
<dbReference type="InterPro" id="IPR020846">
    <property type="entry name" value="MFS_dom"/>
</dbReference>
<feature type="transmembrane region" description="Helical" evidence="4">
    <location>
        <begin position="54"/>
        <end position="73"/>
    </location>
</feature>
<feature type="transmembrane region" description="Helical" evidence="4">
    <location>
        <begin position="257"/>
        <end position="274"/>
    </location>
</feature>
<reference evidence="6 7" key="1">
    <citation type="submission" date="2019-07" db="EMBL/GenBank/DDBJ databases">
        <title>Description of 53C-WASEF.</title>
        <authorList>
            <person name="Pitt A."/>
            <person name="Hahn M.W."/>
        </authorList>
    </citation>
    <scope>NUCLEOTIDE SEQUENCE [LARGE SCALE GENOMIC DNA]</scope>
    <source>
        <strain evidence="6 7">53C-WASEF</strain>
    </source>
</reference>
<keyword evidence="2 4" id="KW-1133">Transmembrane helix</keyword>
<comment type="caution">
    <text evidence="6">The sequence shown here is derived from an EMBL/GenBank/DDBJ whole genome shotgun (WGS) entry which is preliminary data.</text>
</comment>
<keyword evidence="1 4" id="KW-0812">Transmembrane</keyword>
<feature type="transmembrane region" description="Helical" evidence="4">
    <location>
        <begin position="309"/>
        <end position="326"/>
    </location>
</feature>
<dbReference type="AlphaFoldDB" id="A0A556QGS5"/>
<dbReference type="InterPro" id="IPR011701">
    <property type="entry name" value="MFS"/>
</dbReference>
<evidence type="ECO:0000256" key="2">
    <source>
        <dbReference type="ARBA" id="ARBA00022989"/>
    </source>
</evidence>
<dbReference type="InterPro" id="IPR036259">
    <property type="entry name" value="MFS_trans_sf"/>
</dbReference>
<feature type="transmembrane region" description="Helical" evidence="4">
    <location>
        <begin position="85"/>
        <end position="103"/>
    </location>
</feature>
<name>A0A556QGS5_9BACT</name>
<feature type="transmembrane region" description="Helical" evidence="4">
    <location>
        <begin position="370"/>
        <end position="391"/>
    </location>
</feature>
<dbReference type="PANTHER" id="PTHR42910:SF1">
    <property type="entry name" value="MAJOR FACILITATOR SUPERFAMILY (MFS) PROFILE DOMAIN-CONTAINING PROTEIN"/>
    <property type="match status" value="1"/>
</dbReference>